<accession>A0A9Q8ZT36</accession>
<keyword evidence="2" id="KW-0808">Transferase</keyword>
<evidence type="ECO:0000256" key="3">
    <source>
        <dbReference type="ARBA" id="ARBA00022723"/>
    </source>
</evidence>
<dbReference type="RefSeq" id="WP_252766467.1">
    <property type="nucleotide sequence ID" value="NZ_CP097119.1"/>
</dbReference>
<evidence type="ECO:0000313" key="5">
    <source>
        <dbReference type="Proteomes" id="UP001055911"/>
    </source>
</evidence>
<evidence type="ECO:0000256" key="2">
    <source>
        <dbReference type="ARBA" id="ARBA00022679"/>
    </source>
</evidence>
<gene>
    <name evidence="4" type="ORF">M3M40_05545</name>
</gene>
<dbReference type="PANTHER" id="PTHR13778:SF47">
    <property type="entry name" value="LIPOPOLYSACCHARIDE 1,3-GALACTOSYLTRANSFERASE"/>
    <property type="match status" value="1"/>
</dbReference>
<dbReference type="EMBL" id="CP097119">
    <property type="protein sequence ID" value="USS88950.1"/>
    <property type="molecule type" value="Genomic_DNA"/>
</dbReference>
<reference evidence="4" key="1">
    <citation type="submission" date="2022-05" db="EMBL/GenBank/DDBJ databases">
        <authorList>
            <person name="Oliphant S.A."/>
            <person name="Watson-Haigh N.S."/>
            <person name="Sumby K.M."/>
            <person name="Gardner J.M."/>
            <person name="Jiranek V."/>
        </authorList>
    </citation>
    <scope>NUCLEOTIDE SEQUENCE</scope>
    <source>
        <strain evidence="4">KI4_B1</strain>
    </source>
</reference>
<protein>
    <submittedName>
        <fullName evidence="4">Glycosyltransferase family 8 protein</fullName>
    </submittedName>
</protein>
<dbReference type="InterPro" id="IPR029044">
    <property type="entry name" value="Nucleotide-diphossugar_trans"/>
</dbReference>
<sequence>MTSTEPIEILVTSNQNYIDPLKVMLYSLRLNNPKAALRVWLLQSDISAETNANLLKYAGRLNLDLNVIKMDERVNLPKSFLSVYDYPQEMYFRLLCADSLPQDLHKVLYLDPDLLVINDIMPLWETNLDGKMFAAAVHKGLTDIMRSINNLRLGTDGGYYNSGVMLMDLDQMRQKIKINDIIETVEKYHDYLILPDQDILNYLYSDDTREISEDLWNFDARKSIMYLTRSGGQENLDWVMKHTSIIHFCGKPKPWQPDSNSPYTALWLNYQQIVTNHFN</sequence>
<keyword evidence="3" id="KW-0479">Metal-binding</keyword>
<keyword evidence="5" id="KW-1185">Reference proteome</keyword>
<dbReference type="Proteomes" id="UP001055911">
    <property type="component" value="Chromosome"/>
</dbReference>
<dbReference type="Pfam" id="PF01501">
    <property type="entry name" value="Glyco_transf_8"/>
    <property type="match status" value="1"/>
</dbReference>
<dbReference type="CDD" id="cd04194">
    <property type="entry name" value="GT8_A4GalT_like"/>
    <property type="match status" value="1"/>
</dbReference>
<dbReference type="GO" id="GO:0046872">
    <property type="term" value="F:metal ion binding"/>
    <property type="evidence" value="ECO:0007669"/>
    <property type="project" value="UniProtKB-KW"/>
</dbReference>
<dbReference type="PANTHER" id="PTHR13778">
    <property type="entry name" value="GLYCOSYLTRANSFERASE 8 DOMAIN-CONTAINING PROTEIN"/>
    <property type="match status" value="1"/>
</dbReference>
<keyword evidence="1" id="KW-0328">Glycosyltransferase</keyword>
<name>A0A9Q8ZT36_9LACO</name>
<dbReference type="InterPro" id="IPR050748">
    <property type="entry name" value="Glycosyltrans_8_dom-fam"/>
</dbReference>
<organism evidence="4 5">
    <name type="scientific">Fructilactobacillus cliffordii</name>
    <dbReference type="NCBI Taxonomy" id="2940299"/>
    <lineage>
        <taxon>Bacteria</taxon>
        <taxon>Bacillati</taxon>
        <taxon>Bacillota</taxon>
        <taxon>Bacilli</taxon>
        <taxon>Lactobacillales</taxon>
        <taxon>Lactobacillaceae</taxon>
        <taxon>Fructilactobacillus</taxon>
    </lineage>
</organism>
<proteinExistence type="predicted"/>
<dbReference type="InterPro" id="IPR002495">
    <property type="entry name" value="Glyco_trans_8"/>
</dbReference>
<evidence type="ECO:0000256" key="1">
    <source>
        <dbReference type="ARBA" id="ARBA00022676"/>
    </source>
</evidence>
<dbReference type="GO" id="GO:0016757">
    <property type="term" value="F:glycosyltransferase activity"/>
    <property type="evidence" value="ECO:0007669"/>
    <property type="project" value="UniProtKB-KW"/>
</dbReference>
<dbReference type="Gene3D" id="3.90.550.10">
    <property type="entry name" value="Spore Coat Polysaccharide Biosynthesis Protein SpsA, Chain A"/>
    <property type="match status" value="1"/>
</dbReference>
<dbReference type="AlphaFoldDB" id="A0A9Q8ZT36"/>
<evidence type="ECO:0000313" key="4">
    <source>
        <dbReference type="EMBL" id="USS88950.1"/>
    </source>
</evidence>
<dbReference type="SUPFAM" id="SSF53448">
    <property type="entry name" value="Nucleotide-diphospho-sugar transferases"/>
    <property type="match status" value="1"/>
</dbReference>